<keyword evidence="2" id="KW-1185">Reference proteome</keyword>
<gene>
    <name evidence="1" type="ORF">NSA47_09515</name>
</gene>
<dbReference type="AlphaFoldDB" id="A0AAE3L039"/>
<evidence type="ECO:0000313" key="1">
    <source>
        <dbReference type="EMBL" id="MCR1899222.1"/>
    </source>
</evidence>
<proteinExistence type="predicted"/>
<sequence>MSKFDILTKYIPIIQADGIGEWVVDKENDGTPEHPIQMPFVDYSEMVHNFIDDVYAFEESNKDMELTRYGDILKDNGLEWDSESMENADVSNLNAQCVLALIMGAVRAERFCDGALLDFFKSGCILKWLERLNSIE</sequence>
<dbReference type="InterPro" id="IPR045425">
    <property type="entry name" value="DUF6508"/>
</dbReference>
<reference evidence="1" key="1">
    <citation type="submission" date="2022-07" db="EMBL/GenBank/DDBJ databases">
        <title>Enhanced cultured diversity of the mouse gut microbiota enables custom-made synthetic communities.</title>
        <authorList>
            <person name="Afrizal A."/>
        </authorList>
    </citation>
    <scope>NUCLEOTIDE SEQUENCE</scope>
    <source>
        <strain evidence="1">DSM 28593</strain>
    </source>
</reference>
<name>A0AAE3L039_9FIRM</name>
<organism evidence="1 2">
    <name type="scientific">Irregularibacter muris</name>
    <dbReference type="NCBI Taxonomy" id="1796619"/>
    <lineage>
        <taxon>Bacteria</taxon>
        <taxon>Bacillati</taxon>
        <taxon>Bacillota</taxon>
        <taxon>Clostridia</taxon>
        <taxon>Eubacteriales</taxon>
        <taxon>Eubacteriaceae</taxon>
        <taxon>Irregularibacter</taxon>
    </lineage>
</organism>
<accession>A0AAE3L039</accession>
<dbReference type="EMBL" id="JANKAS010000007">
    <property type="protein sequence ID" value="MCR1899222.1"/>
    <property type="molecule type" value="Genomic_DNA"/>
</dbReference>
<comment type="caution">
    <text evidence="1">The sequence shown here is derived from an EMBL/GenBank/DDBJ whole genome shotgun (WGS) entry which is preliminary data.</text>
</comment>
<dbReference type="Pfam" id="PF20118">
    <property type="entry name" value="DUF6508"/>
    <property type="match status" value="1"/>
</dbReference>
<protein>
    <submittedName>
        <fullName evidence="1">DUF6508 domain-containing protein</fullName>
    </submittedName>
</protein>
<dbReference type="RefSeq" id="WP_257531342.1">
    <property type="nucleotide sequence ID" value="NZ_JANKAS010000007.1"/>
</dbReference>
<evidence type="ECO:0000313" key="2">
    <source>
        <dbReference type="Proteomes" id="UP001205748"/>
    </source>
</evidence>
<dbReference type="Proteomes" id="UP001205748">
    <property type="component" value="Unassembled WGS sequence"/>
</dbReference>